<organism evidence="2 3">
    <name type="scientific">Sphingomonas oryzagri</name>
    <dbReference type="NCBI Taxonomy" id="3042314"/>
    <lineage>
        <taxon>Bacteria</taxon>
        <taxon>Pseudomonadati</taxon>
        <taxon>Pseudomonadota</taxon>
        <taxon>Alphaproteobacteria</taxon>
        <taxon>Sphingomonadales</taxon>
        <taxon>Sphingomonadaceae</taxon>
        <taxon>Sphingomonas</taxon>
    </lineage>
</organism>
<comment type="caution">
    <text evidence="2">The sequence shown here is derived from an EMBL/GenBank/DDBJ whole genome shotgun (WGS) entry which is preliminary data.</text>
</comment>
<proteinExistence type="predicted"/>
<sequence>MDQNARAQVRLIIDHLSDLSRASFDQRLKAIYASHAARHLLQSGSTVKVAISAMEEISGKLIDGMIDKVSAVAQNVEAFAMIYGAFETYAVFLKGKVDGIAGMATGNRHRIQRTDSVLRAAETLFDEMLIRLRRQLEIHRFTFTQPAPRKFSPTLRAADEPQPPTKQNPGGKPRAGHWEEMWAAMATLLYVGDLKPKTQADVARAMKDWIAARNIDVGDTAINERARQLWRKLQDTE</sequence>
<reference evidence="2" key="1">
    <citation type="submission" date="2023-04" db="EMBL/GenBank/DDBJ databases">
        <title>Sphingomonas sp. MAHUQ-71 isolated from rice field.</title>
        <authorList>
            <person name="Huq M.A."/>
        </authorList>
    </citation>
    <scope>NUCLEOTIDE SEQUENCE</scope>
    <source>
        <strain evidence="2">MAHUQ-71</strain>
    </source>
</reference>
<dbReference type="EMBL" id="JARYGZ010000001">
    <property type="protein sequence ID" value="MDH7639491.1"/>
    <property type="molecule type" value="Genomic_DNA"/>
</dbReference>
<protein>
    <submittedName>
        <fullName evidence="2">Uncharacterized protein</fullName>
    </submittedName>
</protein>
<name>A0ABT6N365_9SPHN</name>
<keyword evidence="3" id="KW-1185">Reference proteome</keyword>
<feature type="region of interest" description="Disordered" evidence="1">
    <location>
        <begin position="150"/>
        <end position="175"/>
    </location>
</feature>
<evidence type="ECO:0000256" key="1">
    <source>
        <dbReference type="SAM" id="MobiDB-lite"/>
    </source>
</evidence>
<evidence type="ECO:0000313" key="2">
    <source>
        <dbReference type="EMBL" id="MDH7639491.1"/>
    </source>
</evidence>
<dbReference type="Proteomes" id="UP001160625">
    <property type="component" value="Unassembled WGS sequence"/>
</dbReference>
<accession>A0ABT6N365</accession>
<evidence type="ECO:0000313" key="3">
    <source>
        <dbReference type="Proteomes" id="UP001160625"/>
    </source>
</evidence>
<dbReference type="RefSeq" id="WP_281044755.1">
    <property type="nucleotide sequence ID" value="NZ_JARYGZ010000001.1"/>
</dbReference>
<gene>
    <name evidence="2" type="ORF">QGN17_12190</name>
</gene>